<evidence type="ECO:0000259" key="5">
    <source>
        <dbReference type="Pfam" id="PF03015"/>
    </source>
</evidence>
<proteinExistence type="inferred from homology"/>
<dbReference type="InterPro" id="IPR013120">
    <property type="entry name" value="FAR_NAD-bd"/>
</dbReference>
<sequence>MGFAIGHELIVVMITSAYKVFDRLTKKSPNYKDRIKVVEGDLEKENLSLSAESMEYLRENVNIILHIAATVKFDEEIIKAIRINLLGTREALEIGKHAKNMESFIYVSTAYSNSYTDHIEERVYPVDFNPEKVLANLQDEKMKEELFKYSLKWPNTYTFTKSLAEVLTQNYRQYFPVAVLRPSCVMPAIDEPIPGWCDSIYGPNGTFIGWYYGLIRTTQIDPHVQIDTVPVDYVSNAIIAVGWKTYATREQEKEVLVYNCISSADNPLTFDERRLECAKVVEKHPLLTGLYTPLSIVTSSETMFRIYSFFLHYLPAFVLDTAMRLRGEKPRLVSTYNKIDKVVETVRKFTNTTFFFDNQNMRDLYVQMNSADHRQYPCDNRNYSWRLYFERVVPGLKKYFFKEDLNNVKQARMVQRKKELTVHSILAVILALILFQLYYLLF</sequence>
<feature type="transmembrane region" description="Helical" evidence="4">
    <location>
        <begin position="420"/>
        <end position="441"/>
    </location>
</feature>
<evidence type="ECO:0000256" key="3">
    <source>
        <dbReference type="ARBA" id="ARBA00023098"/>
    </source>
</evidence>
<dbReference type="GO" id="GO:0102965">
    <property type="term" value="F:alcohol-forming long-chain fatty acyl-CoA reductase activity"/>
    <property type="evidence" value="ECO:0007669"/>
    <property type="project" value="UniProtKB-EC"/>
</dbReference>
<dbReference type="CDD" id="cd09071">
    <property type="entry name" value="FAR_C"/>
    <property type="match status" value="1"/>
</dbReference>
<dbReference type="Pfam" id="PF07993">
    <property type="entry name" value="NAD_binding_4"/>
    <property type="match status" value="1"/>
</dbReference>
<dbReference type="CDD" id="cd05236">
    <property type="entry name" value="FAR-N_SDR_e"/>
    <property type="match status" value="1"/>
</dbReference>
<keyword evidence="4" id="KW-0812">Transmembrane</keyword>
<evidence type="ECO:0000256" key="4">
    <source>
        <dbReference type="RuleBase" id="RU363097"/>
    </source>
</evidence>
<evidence type="ECO:0000313" key="7">
    <source>
        <dbReference type="EMBL" id="KAL1404271.1"/>
    </source>
</evidence>
<dbReference type="EC" id="1.2.1.84" evidence="4"/>
<comment type="function">
    <text evidence="4">Catalyzes the reduction of fatty acyl-CoA to fatty alcohols.</text>
</comment>
<dbReference type="PANTHER" id="PTHR11011">
    <property type="entry name" value="MALE STERILITY PROTEIN 2-RELATED"/>
    <property type="match status" value="1"/>
</dbReference>
<keyword evidence="4" id="KW-1133">Transmembrane helix</keyword>
<dbReference type="PANTHER" id="PTHR11011:SF45">
    <property type="entry name" value="FATTY ACYL-COA REDUCTASE CG8306-RELATED"/>
    <property type="match status" value="1"/>
</dbReference>
<dbReference type="Pfam" id="PF03015">
    <property type="entry name" value="Sterile"/>
    <property type="match status" value="1"/>
</dbReference>
<name>A0ABD1DX08_CULPP</name>
<accession>A0ABD1DX08</accession>
<evidence type="ECO:0000313" key="8">
    <source>
        <dbReference type="Proteomes" id="UP001562425"/>
    </source>
</evidence>
<feature type="domain" description="Fatty acyl-CoA reductase C-terminal" evidence="5">
    <location>
        <begin position="311"/>
        <end position="403"/>
    </location>
</feature>
<dbReference type="SUPFAM" id="SSF51735">
    <property type="entry name" value="NAD(P)-binding Rossmann-fold domains"/>
    <property type="match status" value="1"/>
</dbReference>
<keyword evidence="8" id="KW-1185">Reference proteome</keyword>
<dbReference type="InterPro" id="IPR026055">
    <property type="entry name" value="FAR"/>
</dbReference>
<gene>
    <name evidence="7" type="ORF">pipiens_005417</name>
</gene>
<keyword evidence="3 4" id="KW-0443">Lipid metabolism</keyword>
<dbReference type="Proteomes" id="UP001562425">
    <property type="component" value="Unassembled WGS sequence"/>
</dbReference>
<evidence type="ECO:0000256" key="1">
    <source>
        <dbReference type="ARBA" id="ARBA00005928"/>
    </source>
</evidence>
<dbReference type="AlphaFoldDB" id="A0ABD1DX08"/>
<feature type="domain" description="Thioester reductase (TE)" evidence="6">
    <location>
        <begin position="17"/>
        <end position="238"/>
    </location>
</feature>
<keyword evidence="4" id="KW-0560">Oxidoreductase</keyword>
<protein>
    <recommendedName>
        <fullName evidence="4">Fatty acyl-CoA reductase</fullName>
        <ecNumber evidence="4">1.2.1.84</ecNumber>
    </recommendedName>
</protein>
<keyword evidence="2 4" id="KW-0444">Lipid biosynthesis</keyword>
<reference evidence="7 8" key="1">
    <citation type="submission" date="2024-05" db="EMBL/GenBank/DDBJ databases">
        <title>Culex pipiens pipiens assembly and annotation.</title>
        <authorList>
            <person name="Alout H."/>
            <person name="Durand T."/>
        </authorList>
    </citation>
    <scope>NUCLEOTIDE SEQUENCE [LARGE SCALE GENOMIC DNA]</scope>
    <source>
        <strain evidence="7">HA-2024</strain>
        <tissue evidence="7">Whole body</tissue>
    </source>
</reference>
<dbReference type="EMBL" id="JBEHCU010000615">
    <property type="protein sequence ID" value="KAL1404271.1"/>
    <property type="molecule type" value="Genomic_DNA"/>
</dbReference>
<comment type="catalytic activity">
    <reaction evidence="4">
        <text>a long-chain fatty acyl-CoA + 2 NADPH + 2 H(+) = a long-chain primary fatty alcohol + 2 NADP(+) + CoA</text>
        <dbReference type="Rhea" id="RHEA:52716"/>
        <dbReference type="ChEBI" id="CHEBI:15378"/>
        <dbReference type="ChEBI" id="CHEBI:57287"/>
        <dbReference type="ChEBI" id="CHEBI:57783"/>
        <dbReference type="ChEBI" id="CHEBI:58349"/>
        <dbReference type="ChEBI" id="CHEBI:77396"/>
        <dbReference type="ChEBI" id="CHEBI:83139"/>
        <dbReference type="EC" id="1.2.1.84"/>
    </reaction>
</comment>
<dbReference type="InterPro" id="IPR036291">
    <property type="entry name" value="NAD(P)-bd_dom_sf"/>
</dbReference>
<dbReference type="Gene3D" id="3.40.50.720">
    <property type="entry name" value="NAD(P)-binding Rossmann-like Domain"/>
    <property type="match status" value="1"/>
</dbReference>
<organism evidence="7 8">
    <name type="scientific">Culex pipiens pipiens</name>
    <name type="common">Northern house mosquito</name>
    <dbReference type="NCBI Taxonomy" id="38569"/>
    <lineage>
        <taxon>Eukaryota</taxon>
        <taxon>Metazoa</taxon>
        <taxon>Ecdysozoa</taxon>
        <taxon>Arthropoda</taxon>
        <taxon>Hexapoda</taxon>
        <taxon>Insecta</taxon>
        <taxon>Pterygota</taxon>
        <taxon>Neoptera</taxon>
        <taxon>Endopterygota</taxon>
        <taxon>Diptera</taxon>
        <taxon>Nematocera</taxon>
        <taxon>Culicoidea</taxon>
        <taxon>Culicidae</taxon>
        <taxon>Culicinae</taxon>
        <taxon>Culicini</taxon>
        <taxon>Culex</taxon>
        <taxon>Culex</taxon>
    </lineage>
</organism>
<evidence type="ECO:0000256" key="2">
    <source>
        <dbReference type="ARBA" id="ARBA00022516"/>
    </source>
</evidence>
<evidence type="ECO:0000259" key="6">
    <source>
        <dbReference type="Pfam" id="PF07993"/>
    </source>
</evidence>
<keyword evidence="4" id="KW-0521">NADP</keyword>
<comment type="caution">
    <text evidence="7">The sequence shown here is derived from an EMBL/GenBank/DDBJ whole genome shotgun (WGS) entry which is preliminary data.</text>
</comment>
<comment type="similarity">
    <text evidence="1 4">Belongs to the fatty acyl-CoA reductase family.</text>
</comment>
<dbReference type="InterPro" id="IPR033640">
    <property type="entry name" value="FAR_C"/>
</dbReference>
<dbReference type="GO" id="GO:1901568">
    <property type="term" value="P:fatty acid derivative metabolic process"/>
    <property type="evidence" value="ECO:0007669"/>
    <property type="project" value="UniProtKB-ARBA"/>
</dbReference>
<keyword evidence="4" id="KW-0472">Membrane</keyword>